<organism evidence="8 9">
    <name type="scientific">Campylobacter devanensis</name>
    <dbReference type="NCBI Taxonomy" id="3161138"/>
    <lineage>
        <taxon>Bacteria</taxon>
        <taxon>Pseudomonadati</taxon>
        <taxon>Campylobacterota</taxon>
        <taxon>Epsilonproteobacteria</taxon>
        <taxon>Campylobacterales</taxon>
        <taxon>Campylobacteraceae</taxon>
        <taxon>Campylobacter</taxon>
    </lineage>
</organism>
<feature type="domain" description="Glycine transporter" evidence="7">
    <location>
        <begin position="6"/>
        <end position="77"/>
    </location>
</feature>
<keyword evidence="6" id="KW-0472">Membrane</keyword>
<evidence type="ECO:0000256" key="2">
    <source>
        <dbReference type="ARBA" id="ARBA00008193"/>
    </source>
</evidence>
<dbReference type="OrthoDB" id="9791874at2"/>
<evidence type="ECO:0000313" key="8">
    <source>
        <dbReference type="EMBL" id="ARQ99126.1"/>
    </source>
</evidence>
<evidence type="ECO:0000313" key="9">
    <source>
        <dbReference type="Proteomes" id="UP000194309"/>
    </source>
</evidence>
<keyword evidence="9" id="KW-1185">Reference proteome</keyword>
<dbReference type="STRING" id="1660064.CIGN_0839"/>
<dbReference type="InterPro" id="IPR005115">
    <property type="entry name" value="Gly_transporter"/>
</dbReference>
<dbReference type="PANTHER" id="PTHR30506">
    <property type="entry name" value="INNER MEMBRANE PROTEIN"/>
    <property type="match status" value="1"/>
</dbReference>
<comment type="similarity">
    <text evidence="2">Belongs to the UPF0126 family.</text>
</comment>
<dbReference type="RefSeq" id="WP_086224500.1">
    <property type="nucleotide sequence ID" value="NZ_MJBG01000002.1"/>
</dbReference>
<accession>A0A381D913</accession>
<dbReference type="Pfam" id="PF03458">
    <property type="entry name" value="Gly_transporter"/>
    <property type="match status" value="2"/>
</dbReference>
<dbReference type="KEGG" id="cdev:CIGN_0839"/>
<dbReference type="PANTHER" id="PTHR30506:SF3">
    <property type="entry name" value="UPF0126 INNER MEMBRANE PROTEIN YADS-RELATED"/>
    <property type="match status" value="1"/>
</dbReference>
<accession>A0A1X9SSC7</accession>
<gene>
    <name evidence="8" type="ORF">CIGN_0839</name>
</gene>
<keyword evidence="4" id="KW-0812">Transmembrane</keyword>
<evidence type="ECO:0000256" key="3">
    <source>
        <dbReference type="ARBA" id="ARBA00022475"/>
    </source>
</evidence>
<keyword evidence="5" id="KW-1133">Transmembrane helix</keyword>
<comment type="subcellular location">
    <subcellularLocation>
        <location evidence="1">Cell membrane</location>
        <topology evidence="1">Multi-pass membrane protein</topology>
    </subcellularLocation>
</comment>
<protein>
    <submittedName>
        <fullName evidence="8">Hypothetical membrane protein (UPF0126 domain)</fullName>
    </submittedName>
</protein>
<feature type="domain" description="Glycine transporter" evidence="7">
    <location>
        <begin position="97"/>
        <end position="169"/>
    </location>
</feature>
<sequence>MEAFLFAEYVGIASASLSGFLFGIRRGCDWLGVFLAAFLTALGGGLIRDIIVGRPAYSFTHYIPVCIVLAVMILAFLLKFHQKDRNNLDKKFIFIMTDAVDVVSFSIVGAIVSLEFGLNIFGVIMVAFFNGVGGGIIRDMLLNEVPWFLKTGLYGTISMGVGAIYYLMHLAGLTNIYCIFVLFTFGVTWRLVAYYRNWNLPQIHYKD</sequence>
<evidence type="ECO:0000259" key="7">
    <source>
        <dbReference type="Pfam" id="PF03458"/>
    </source>
</evidence>
<dbReference type="Proteomes" id="UP000194309">
    <property type="component" value="Chromosome"/>
</dbReference>
<dbReference type="EMBL" id="CP018788">
    <property type="protein sequence ID" value="ARQ99126.1"/>
    <property type="molecule type" value="Genomic_DNA"/>
</dbReference>
<name>A0A1X9SSC7_9BACT</name>
<dbReference type="AlphaFoldDB" id="A0A1X9SSC7"/>
<proteinExistence type="inferred from homology"/>
<keyword evidence="3" id="KW-1003">Cell membrane</keyword>
<evidence type="ECO:0000256" key="6">
    <source>
        <dbReference type="ARBA" id="ARBA00023136"/>
    </source>
</evidence>
<evidence type="ECO:0000256" key="5">
    <source>
        <dbReference type="ARBA" id="ARBA00022989"/>
    </source>
</evidence>
<evidence type="ECO:0000256" key="1">
    <source>
        <dbReference type="ARBA" id="ARBA00004651"/>
    </source>
</evidence>
<dbReference type="GO" id="GO:0005886">
    <property type="term" value="C:plasma membrane"/>
    <property type="evidence" value="ECO:0007669"/>
    <property type="project" value="UniProtKB-SubCell"/>
</dbReference>
<evidence type="ECO:0000256" key="4">
    <source>
        <dbReference type="ARBA" id="ARBA00022692"/>
    </source>
</evidence>
<reference evidence="8 9" key="1">
    <citation type="journal article" date="2017" name="Genome Biol. Evol.">
        <title>Comparative Genomic Analysis Identifies a Campylobacter Clade Deficient in Selenium Metabolism.</title>
        <authorList>
            <person name="Miller W.G."/>
            <person name="Yee E."/>
            <person name="Lopes B.S."/>
            <person name="Chapman M.H."/>
            <person name="Huynh S."/>
            <person name="Bono J.L."/>
            <person name="Parker C.T."/>
            <person name="Strachan N.J.C."/>
            <person name="Forbes K.J."/>
        </authorList>
    </citation>
    <scope>NUCLEOTIDE SEQUENCE [LARGE SCALE GENOMIC DNA]</scope>
    <source>
        <strain evidence="8 9">NCTC 13003</strain>
    </source>
</reference>